<protein>
    <submittedName>
        <fullName evidence="2">Enolase 1</fullName>
    </submittedName>
</protein>
<gene>
    <name evidence="2" type="primary">ENO1_0</name>
    <name evidence="2" type="ORF">Zm00014a_009439</name>
</gene>
<dbReference type="Proteomes" id="UP000251960">
    <property type="component" value="Chromosome 4"/>
</dbReference>
<name>A0A3L6F173_MAIZE</name>
<proteinExistence type="predicted"/>
<evidence type="ECO:0000313" key="2">
    <source>
        <dbReference type="EMBL" id="PWZ26799.1"/>
    </source>
</evidence>
<evidence type="ECO:0000256" key="1">
    <source>
        <dbReference type="SAM" id="MobiDB-lite"/>
    </source>
</evidence>
<sequence>MEGVLPMTVTPPRAFACFRPSRIRHSRARRNLSRPSDAPAMPATLPSPQVDVGLSDGSYARGAIPSGASTGASRDLSGGISRSIDVVWLRDMFATRRVRLLTVRGGFGTIRGSTLKLGGMGGSWRWRQRHGVRSV</sequence>
<feature type="region of interest" description="Disordered" evidence="1">
    <location>
        <begin position="26"/>
        <end position="52"/>
    </location>
</feature>
<comment type="caution">
    <text evidence="2">The sequence shown here is derived from an EMBL/GenBank/DDBJ whole genome shotgun (WGS) entry which is preliminary data.</text>
</comment>
<organism evidence="2 3">
    <name type="scientific">Zea mays</name>
    <name type="common">Maize</name>
    <dbReference type="NCBI Taxonomy" id="4577"/>
    <lineage>
        <taxon>Eukaryota</taxon>
        <taxon>Viridiplantae</taxon>
        <taxon>Streptophyta</taxon>
        <taxon>Embryophyta</taxon>
        <taxon>Tracheophyta</taxon>
        <taxon>Spermatophyta</taxon>
        <taxon>Magnoliopsida</taxon>
        <taxon>Liliopsida</taxon>
        <taxon>Poales</taxon>
        <taxon>Poaceae</taxon>
        <taxon>PACMAD clade</taxon>
        <taxon>Panicoideae</taxon>
        <taxon>Andropogonodae</taxon>
        <taxon>Andropogoneae</taxon>
        <taxon>Tripsacinae</taxon>
        <taxon>Zea</taxon>
    </lineage>
</organism>
<accession>A0A3L6F173</accession>
<dbReference type="AlphaFoldDB" id="A0A3L6F173"/>
<dbReference type="EMBL" id="NCVQ01000005">
    <property type="protein sequence ID" value="PWZ26799.1"/>
    <property type="molecule type" value="Genomic_DNA"/>
</dbReference>
<reference evidence="2 3" key="1">
    <citation type="journal article" date="2018" name="Nat. Genet.">
        <title>Extensive intraspecific gene order and gene structural variations between Mo17 and other maize genomes.</title>
        <authorList>
            <person name="Sun S."/>
            <person name="Zhou Y."/>
            <person name="Chen J."/>
            <person name="Shi J."/>
            <person name="Zhao H."/>
            <person name="Zhao H."/>
            <person name="Song W."/>
            <person name="Zhang M."/>
            <person name="Cui Y."/>
            <person name="Dong X."/>
            <person name="Liu H."/>
            <person name="Ma X."/>
            <person name="Jiao Y."/>
            <person name="Wang B."/>
            <person name="Wei X."/>
            <person name="Stein J.C."/>
            <person name="Glaubitz J.C."/>
            <person name="Lu F."/>
            <person name="Yu G."/>
            <person name="Liang C."/>
            <person name="Fengler K."/>
            <person name="Li B."/>
            <person name="Rafalski A."/>
            <person name="Schnable P.S."/>
            <person name="Ware D.H."/>
            <person name="Buckler E.S."/>
            <person name="Lai J."/>
        </authorList>
    </citation>
    <scope>NUCLEOTIDE SEQUENCE [LARGE SCALE GENOMIC DNA]</scope>
    <source>
        <strain evidence="3">cv. Missouri 17</strain>
        <tissue evidence="2">Seedling</tissue>
    </source>
</reference>
<evidence type="ECO:0000313" key="3">
    <source>
        <dbReference type="Proteomes" id="UP000251960"/>
    </source>
</evidence>